<dbReference type="InParanoid" id="Q38DS5"/>
<keyword evidence="1" id="KW-0812">Transmembrane</keyword>
<dbReference type="PaxDb" id="5691-EAN77045"/>
<protein>
    <recommendedName>
        <fullName evidence="4">T. brucei spp.-specific protein</fullName>
    </recommendedName>
</protein>
<dbReference type="GeneID" id="3660832"/>
<dbReference type="AlphaFoldDB" id="Q38DS5"/>
<evidence type="ECO:0000313" key="3">
    <source>
        <dbReference type="Proteomes" id="UP000008524"/>
    </source>
</evidence>
<evidence type="ECO:0008006" key="4">
    <source>
        <dbReference type="Google" id="ProtNLM"/>
    </source>
</evidence>
<accession>Q38DS5</accession>
<dbReference type="Proteomes" id="UP000008524">
    <property type="component" value="Chromosome 9"/>
</dbReference>
<keyword evidence="3" id="KW-1185">Reference proteome</keyword>
<evidence type="ECO:0000313" key="2">
    <source>
        <dbReference type="EMBL" id="EAN77045.1"/>
    </source>
</evidence>
<name>Q38DS5_TRYB2</name>
<feature type="transmembrane region" description="Helical" evidence="1">
    <location>
        <begin position="47"/>
        <end position="68"/>
    </location>
</feature>
<keyword evidence="1" id="KW-1133">Transmembrane helix</keyword>
<proteinExistence type="predicted"/>
<dbReference type="KEGG" id="tbr:Tb09.211.2320"/>
<keyword evidence="1" id="KW-0472">Membrane</keyword>
<evidence type="ECO:0000256" key="1">
    <source>
        <dbReference type="SAM" id="Phobius"/>
    </source>
</evidence>
<gene>
    <name evidence="2" type="ORF">Tb09.211.2320</name>
</gene>
<organism evidence="2 3">
    <name type="scientific">Trypanosoma brucei brucei (strain 927/4 GUTat10.1)</name>
    <dbReference type="NCBI Taxonomy" id="185431"/>
    <lineage>
        <taxon>Eukaryota</taxon>
        <taxon>Discoba</taxon>
        <taxon>Euglenozoa</taxon>
        <taxon>Kinetoplastea</taxon>
        <taxon>Metakinetoplastina</taxon>
        <taxon>Trypanosomatida</taxon>
        <taxon>Trypanosomatidae</taxon>
        <taxon>Trypanosoma</taxon>
    </lineage>
</organism>
<reference evidence="2 3" key="2">
    <citation type="journal article" date="2005" name="Science">
        <title>The genome of the African trypanosome Trypanosoma brucei.</title>
        <authorList>
            <person name="Berriman M."/>
            <person name="Ghedin E."/>
            <person name="Hertz-Fowler C."/>
            <person name="Blandin G."/>
            <person name="Renauld H."/>
            <person name="Bartholomeu D.C."/>
            <person name="Lennard N.J."/>
            <person name="Caler E."/>
            <person name="Hamlin N.E."/>
            <person name="Haas B."/>
            <person name="Bohme U."/>
            <person name="Hannick L."/>
            <person name="Aslett M.A."/>
            <person name="Shallom J."/>
            <person name="Marcello L."/>
            <person name="Hou L."/>
            <person name="Wickstead B."/>
            <person name="Alsmark U.C."/>
            <person name="Arrowsmith C."/>
            <person name="Atkin R.J."/>
            <person name="Barron A.J."/>
            <person name="Bringaud F."/>
            <person name="Brooks K."/>
            <person name="Carrington M."/>
            <person name="Cherevach I."/>
            <person name="Chillingworth T.J."/>
            <person name="Churcher C."/>
            <person name="Clark L.N."/>
            <person name="Corton C.H."/>
            <person name="Cronin A."/>
            <person name="Davies R.M."/>
            <person name="Doggett J."/>
            <person name="Djikeng A."/>
            <person name="Feldblyum T."/>
            <person name="Field M.C."/>
            <person name="Fraser A."/>
            <person name="Goodhead I."/>
            <person name="Hance Z."/>
            <person name="Harper D."/>
            <person name="Harris B.R."/>
            <person name="Hauser H."/>
            <person name="Hostetler J."/>
            <person name="Ivens A."/>
            <person name="Jagels K."/>
            <person name="Johnson D."/>
            <person name="Johnson J."/>
            <person name="Jones K."/>
            <person name="Kerhornou A.X."/>
            <person name="Koo H."/>
            <person name="Larke N."/>
            <person name="Landfear S."/>
            <person name="Larkin C."/>
            <person name="Leech V."/>
            <person name="Line A."/>
            <person name="Lord A."/>
            <person name="Macleod A."/>
            <person name="Mooney P.J."/>
            <person name="Moule S."/>
            <person name="Martin D.M."/>
            <person name="Morgan G.W."/>
            <person name="Mungall K."/>
            <person name="Norbertczak H."/>
            <person name="Ormond D."/>
            <person name="Pai G."/>
            <person name="Peacock C.S."/>
            <person name="Peterson J."/>
            <person name="Quail M.A."/>
            <person name="Rabbinowitsch E."/>
            <person name="Rajandream M.A."/>
            <person name="Reitter C."/>
            <person name="Salzberg S.L."/>
            <person name="Sanders M."/>
            <person name="Schobel S."/>
            <person name="Sharp S."/>
            <person name="Simmonds M."/>
            <person name="Simpson A.J."/>
            <person name="Tallon L."/>
            <person name="Turner C.M."/>
            <person name="Tait A."/>
            <person name="Tivey A.R."/>
            <person name="Van Aken S."/>
            <person name="Walker D."/>
            <person name="Wanless D."/>
            <person name="Wang S."/>
            <person name="White B."/>
            <person name="White O."/>
            <person name="Whitehead S."/>
            <person name="Woodward J."/>
            <person name="Wortman J."/>
            <person name="Adams M.D."/>
            <person name="Embley T.M."/>
            <person name="Gull K."/>
            <person name="Ullu E."/>
            <person name="Barry J.D."/>
            <person name="Fairlamb A.H."/>
            <person name="Opperdoes F."/>
            <person name="Barrell B.G."/>
            <person name="Donelson J.E."/>
            <person name="Hall N."/>
            <person name="Fraser C.M."/>
            <person name="Melville S.E."/>
            <person name="El-Sayed N.M."/>
        </authorList>
    </citation>
    <scope>NUCLEOTIDE SEQUENCE [LARGE SCALE GENOMIC DNA]</scope>
    <source>
        <strain evidence="2 3">927/4 GUTat10.1</strain>
    </source>
</reference>
<dbReference type="RefSeq" id="XP_827375.1">
    <property type="nucleotide sequence ID" value="XM_822282.1"/>
</dbReference>
<sequence>MEYRLVERKEENKKKKRQKNKIKIKEARRVGGICVAFLQRGRGGANINVYIFLLPFVCVCVCVCVWNVGNATQTLVMPFRKQVTFFPFNLILSFFFSFSTTPYRSPRGIFFFELWGSYFLKVKSQSPGCLRCELLKVFLLVVPSISACCLQSPILYEEYRTASLRGTVEFTPRCFTVRCVQRV</sequence>
<dbReference type="EMBL" id="CM000207">
    <property type="protein sequence ID" value="EAN77045.1"/>
    <property type="molecule type" value="Genomic_DNA"/>
</dbReference>
<reference evidence="2 3" key="1">
    <citation type="journal article" date="2005" name="Science">
        <title>Comparative genomics of trypanosomatid parasitic protozoa.</title>
        <authorList>
            <person name="El-Sayed N.M."/>
            <person name="Myler P.J."/>
            <person name="Blandin G."/>
            <person name="Berriman M."/>
            <person name="Crabtree J."/>
            <person name="Aggarwal G."/>
            <person name="Caler E."/>
            <person name="Renauld H."/>
            <person name="Worthey E.A."/>
            <person name="Hertz-Fowler C."/>
            <person name="Ghedin E."/>
            <person name="Peacock C."/>
            <person name="Bartholomeu D.C."/>
            <person name="Haas B.J."/>
            <person name="Tran A.N."/>
            <person name="Wortman J.R."/>
            <person name="Alsmark U.C."/>
            <person name="Angiuoli S."/>
            <person name="Anupama A."/>
            <person name="Badger J."/>
            <person name="Bringaud F."/>
            <person name="Cadag E."/>
            <person name="Carlton J.M."/>
            <person name="Cerqueira G.C."/>
            <person name="Creasy T."/>
            <person name="Delcher A.L."/>
            <person name="Djikeng A."/>
            <person name="Embley T.M."/>
            <person name="Hauser C."/>
            <person name="Ivens A.C."/>
            <person name="Kummerfeld S.K."/>
            <person name="Pereira-Leal J.B."/>
            <person name="Nilsson D."/>
            <person name="Peterson J."/>
            <person name="Salzberg S.L."/>
            <person name="Shallom J."/>
            <person name="Silva J.C."/>
            <person name="Sundaram J."/>
            <person name="Westenberger S."/>
            <person name="White O."/>
            <person name="Melville S.E."/>
            <person name="Donelson J.E."/>
            <person name="Andersson B."/>
            <person name="Stuart K.D."/>
            <person name="Hall N."/>
        </authorList>
    </citation>
    <scope>NUCLEOTIDE SEQUENCE [LARGE SCALE GENOMIC DNA]</scope>
    <source>
        <strain evidence="2 3">927/4 GUTat10.1</strain>
    </source>
</reference>
<feature type="transmembrane region" description="Helical" evidence="1">
    <location>
        <begin position="83"/>
        <end position="103"/>
    </location>
</feature>